<reference evidence="2" key="1">
    <citation type="journal article" date="2015" name="PLoS Genet.">
        <title>The dynamic genome and transcriptome of the human fungal pathogen Blastomyces and close relative Emmonsia.</title>
        <authorList>
            <person name="Munoz J.F."/>
            <person name="Gauthier G.M."/>
            <person name="Desjardins C.A."/>
            <person name="Gallo J.E."/>
            <person name="Holder J."/>
            <person name="Sullivan T.D."/>
            <person name="Marty A.J."/>
            <person name="Carmen J.C."/>
            <person name="Chen Z."/>
            <person name="Ding L."/>
            <person name="Gujja S."/>
            <person name="Magrini V."/>
            <person name="Misas E."/>
            <person name="Mitreva M."/>
            <person name="Priest M."/>
            <person name="Saif S."/>
            <person name="Whiston E.A."/>
            <person name="Young S."/>
            <person name="Zeng Q."/>
            <person name="Goldman W.E."/>
            <person name="Mardis E.R."/>
            <person name="Taylor J.W."/>
            <person name="McEwen J.G."/>
            <person name="Clay O.K."/>
            <person name="Klein B.S."/>
            <person name="Cuomo C.A."/>
        </authorList>
    </citation>
    <scope>NUCLEOTIDE SEQUENCE [LARGE SCALE GENOMIC DNA]</scope>
    <source>
        <strain evidence="2">UAMH 3008</strain>
    </source>
</reference>
<dbReference type="EMBL" id="LCZI01000562">
    <property type="protein sequence ID" value="KKZ65902.1"/>
    <property type="molecule type" value="Genomic_DNA"/>
</dbReference>
<proteinExistence type="predicted"/>
<dbReference type="Proteomes" id="UP000034164">
    <property type="component" value="Unassembled WGS sequence"/>
</dbReference>
<comment type="caution">
    <text evidence="1">The sequence shown here is derived from an EMBL/GenBank/DDBJ whole genome shotgun (WGS) entry which is preliminary data.</text>
</comment>
<gene>
    <name evidence="1" type="ORF">EMCG_08345</name>
</gene>
<evidence type="ECO:0000313" key="1">
    <source>
        <dbReference type="EMBL" id="KKZ65902.1"/>
    </source>
</evidence>
<dbReference type="AlphaFoldDB" id="A0A0G2I5M2"/>
<name>A0A0G2I5M2_9EURO</name>
<sequence>MIYRSLEILSTLYPGWNFTAGGANLQSVLMLNEHGEEERNNEDGEDVHRHLWLIAIIFPTWTFTLKRPCNPAFFTITHDLAPYIWELASEPTKDPASHMTIHQLQSTTSRSRYCPTCNIDPVREVVVSDGELNKLFQRDGLALGFLEGTDEEVVGGERQRAPRP</sequence>
<evidence type="ECO:0000313" key="2">
    <source>
        <dbReference type="Proteomes" id="UP000034164"/>
    </source>
</evidence>
<protein>
    <submittedName>
        <fullName evidence="1">Uncharacterized protein</fullName>
    </submittedName>
</protein>
<dbReference type="VEuPathDB" id="FungiDB:EMCG_08345"/>
<organism evidence="1 2">
    <name type="scientific">[Emmonsia] crescens</name>
    <dbReference type="NCBI Taxonomy" id="73230"/>
    <lineage>
        <taxon>Eukaryota</taxon>
        <taxon>Fungi</taxon>
        <taxon>Dikarya</taxon>
        <taxon>Ascomycota</taxon>
        <taxon>Pezizomycotina</taxon>
        <taxon>Eurotiomycetes</taxon>
        <taxon>Eurotiomycetidae</taxon>
        <taxon>Onygenales</taxon>
        <taxon>Ajellomycetaceae</taxon>
        <taxon>Emergomyces</taxon>
    </lineage>
</organism>
<accession>A0A0G2I5M2</accession>